<evidence type="ECO:0000259" key="1">
    <source>
        <dbReference type="Pfam" id="PF17759"/>
    </source>
</evidence>
<name>A0AA86QJJ8_9EUKA</name>
<gene>
    <name evidence="3" type="ORF">HINF_LOCUS38520</name>
    <name evidence="2" type="ORF">HINF_LOCUS47525</name>
</gene>
<protein>
    <submittedName>
        <fullName evidence="2">Phenylalanyl-tRNA synthetase beta chain</fullName>
    </submittedName>
    <submittedName>
        <fullName evidence="3">Phenylalanyl-tRNA_synthetase beta chain</fullName>
    </submittedName>
</protein>
<comment type="caution">
    <text evidence="2">The sequence shown here is derived from an EMBL/GenBank/DDBJ whole genome shotgun (WGS) entry which is preliminary data.</text>
</comment>
<dbReference type="InterPro" id="IPR045864">
    <property type="entry name" value="aa-tRNA-synth_II/BPL/LPL"/>
</dbReference>
<feature type="domain" description="Phenylalanyl tRNA synthetase beta chain core" evidence="1">
    <location>
        <begin position="118"/>
        <end position="172"/>
    </location>
</feature>
<evidence type="ECO:0000313" key="4">
    <source>
        <dbReference type="Proteomes" id="UP001642409"/>
    </source>
</evidence>
<sequence>MQSILYFLQELFIRGQVLPVIFSGSNLYLLSDSTLVKTSITYQKKLILNQSPVKTNNIKFILATLKLVDQILICFDTVGFYFKKTWFRNNLVLNNLWNTNYYLCIHLLNQFNFLKENLNYKKLVKKEDHEICIKGRRAGVFIGEKRVGWIGVPSIDILNAYKVPFPVTVFENDV</sequence>
<dbReference type="Proteomes" id="UP001642409">
    <property type="component" value="Unassembled WGS sequence"/>
</dbReference>
<reference evidence="3 4" key="2">
    <citation type="submission" date="2024-07" db="EMBL/GenBank/DDBJ databases">
        <authorList>
            <person name="Akdeniz Z."/>
        </authorList>
    </citation>
    <scope>NUCLEOTIDE SEQUENCE [LARGE SCALE GENOMIC DNA]</scope>
</reference>
<proteinExistence type="predicted"/>
<dbReference type="EMBL" id="CATOUU010000924">
    <property type="protein sequence ID" value="CAI9959880.1"/>
    <property type="molecule type" value="Genomic_DNA"/>
</dbReference>
<reference evidence="2" key="1">
    <citation type="submission" date="2023-06" db="EMBL/GenBank/DDBJ databases">
        <authorList>
            <person name="Kurt Z."/>
        </authorList>
    </citation>
    <scope>NUCLEOTIDE SEQUENCE</scope>
</reference>
<keyword evidence="4" id="KW-1185">Reference proteome</keyword>
<organism evidence="2">
    <name type="scientific">Hexamita inflata</name>
    <dbReference type="NCBI Taxonomy" id="28002"/>
    <lineage>
        <taxon>Eukaryota</taxon>
        <taxon>Metamonada</taxon>
        <taxon>Diplomonadida</taxon>
        <taxon>Hexamitidae</taxon>
        <taxon>Hexamitinae</taxon>
        <taxon>Hexamita</taxon>
    </lineage>
</organism>
<dbReference type="AlphaFoldDB" id="A0AA86QJJ8"/>
<evidence type="ECO:0000313" key="3">
    <source>
        <dbReference type="EMBL" id="CAL6040817.1"/>
    </source>
</evidence>
<dbReference type="Gene3D" id="3.30.930.10">
    <property type="entry name" value="Bira Bifunctional Protein, Domain 2"/>
    <property type="match status" value="1"/>
</dbReference>
<dbReference type="Pfam" id="PF17759">
    <property type="entry name" value="tRNA_synthFbeta"/>
    <property type="match status" value="1"/>
</dbReference>
<dbReference type="InterPro" id="IPR041616">
    <property type="entry name" value="PheRS_beta_core"/>
</dbReference>
<dbReference type="EMBL" id="CAXDID020000146">
    <property type="protein sequence ID" value="CAL6040817.1"/>
    <property type="molecule type" value="Genomic_DNA"/>
</dbReference>
<evidence type="ECO:0000313" key="2">
    <source>
        <dbReference type="EMBL" id="CAI9959880.1"/>
    </source>
</evidence>
<accession>A0AA86QJJ8</accession>